<name>A0A117QJS3_STRCK</name>
<evidence type="ECO:0000313" key="2">
    <source>
        <dbReference type="Proteomes" id="UP000053398"/>
    </source>
</evidence>
<evidence type="ECO:0000313" key="1">
    <source>
        <dbReference type="EMBL" id="KUN32229.1"/>
    </source>
</evidence>
<dbReference type="EMBL" id="LMWP01000002">
    <property type="protein sequence ID" value="KUN32229.1"/>
    <property type="molecule type" value="Genomic_DNA"/>
</dbReference>
<dbReference type="AlphaFoldDB" id="A0A117QJS3"/>
<dbReference type="Pfam" id="PF19374">
    <property type="entry name" value="DUF5949"/>
    <property type="match status" value="1"/>
</dbReference>
<organism evidence="1 2">
    <name type="scientific">Streptomyces corchorusii</name>
    <name type="common">Streptomyces chibaensis</name>
    <dbReference type="NCBI Taxonomy" id="1903"/>
    <lineage>
        <taxon>Bacteria</taxon>
        <taxon>Bacillati</taxon>
        <taxon>Actinomycetota</taxon>
        <taxon>Actinomycetes</taxon>
        <taxon>Kitasatosporales</taxon>
        <taxon>Streptomycetaceae</taxon>
        <taxon>Streptomyces</taxon>
    </lineage>
</organism>
<dbReference type="InterPro" id="IPR045993">
    <property type="entry name" value="DUF5949"/>
</dbReference>
<protein>
    <submittedName>
        <fullName evidence="1">Uncharacterized protein</fullName>
    </submittedName>
</protein>
<sequence length="167" mass="17446">MTSVSSEIRPFRAADLGTLALLAWMARNEEGDGRTPCLLACSLGDGPDGPEAASAAVARLLDEMGLPVGGDPVDGTTRPSLKVGMLVVAGQIVLQMPHVTTQVTPPAEWLRAVGKLGYTYFMFTTRVCPTTAPRRPAEGAELAAFAGAPETTNAAAHAYLPARSLRV</sequence>
<dbReference type="RefSeq" id="WP_059261552.1">
    <property type="nucleotide sequence ID" value="NZ_KQ948351.1"/>
</dbReference>
<gene>
    <name evidence="1" type="ORF">AQJ11_01435</name>
</gene>
<reference evidence="1 2" key="1">
    <citation type="submission" date="2015-10" db="EMBL/GenBank/DDBJ databases">
        <title>Draft genome sequence of Streptomyces corchorusii DSM 40340, type strain for the species Streptomyces corchorusii.</title>
        <authorList>
            <person name="Ruckert C."/>
            <person name="Winkler A."/>
            <person name="Kalinowski J."/>
            <person name="Kampfer P."/>
            <person name="Glaeser S."/>
        </authorList>
    </citation>
    <scope>NUCLEOTIDE SEQUENCE [LARGE SCALE GENOMIC DNA]</scope>
    <source>
        <strain evidence="1 2">DSM 40340</strain>
    </source>
</reference>
<proteinExistence type="predicted"/>
<accession>A0A117QJS3</accession>
<keyword evidence="2" id="KW-1185">Reference proteome</keyword>
<comment type="caution">
    <text evidence="1">The sequence shown here is derived from an EMBL/GenBank/DDBJ whole genome shotgun (WGS) entry which is preliminary data.</text>
</comment>
<dbReference type="Proteomes" id="UP000053398">
    <property type="component" value="Unassembled WGS sequence"/>
</dbReference>